<dbReference type="InterPro" id="IPR058062">
    <property type="entry name" value="SCO7613_C"/>
</dbReference>
<feature type="transmembrane region" description="Helical" evidence="2">
    <location>
        <begin position="342"/>
        <end position="364"/>
    </location>
</feature>
<protein>
    <submittedName>
        <fullName evidence="3">Uncharacterized protein</fullName>
    </submittedName>
</protein>
<keyword evidence="2" id="KW-1133">Transmembrane helix</keyword>
<feature type="transmembrane region" description="Helical" evidence="2">
    <location>
        <begin position="1223"/>
        <end position="1243"/>
    </location>
</feature>
<feature type="transmembrane region" description="Helical" evidence="2">
    <location>
        <begin position="196"/>
        <end position="216"/>
    </location>
</feature>
<organism evidence="3 4">
    <name type="scientific">Clavibacter michiganensis</name>
    <dbReference type="NCBI Taxonomy" id="28447"/>
    <lineage>
        <taxon>Bacteria</taxon>
        <taxon>Bacillati</taxon>
        <taxon>Actinomycetota</taxon>
        <taxon>Actinomycetes</taxon>
        <taxon>Micrococcales</taxon>
        <taxon>Microbacteriaceae</taxon>
        <taxon>Clavibacter</taxon>
    </lineage>
</organism>
<feature type="transmembrane region" description="Helical" evidence="2">
    <location>
        <begin position="1255"/>
        <end position="1271"/>
    </location>
</feature>
<evidence type="ECO:0000313" key="3">
    <source>
        <dbReference type="EMBL" id="OUE21838.1"/>
    </source>
</evidence>
<feature type="transmembrane region" description="Helical" evidence="2">
    <location>
        <begin position="1140"/>
        <end position="1159"/>
    </location>
</feature>
<feature type="transmembrane region" description="Helical" evidence="2">
    <location>
        <begin position="1625"/>
        <end position="1645"/>
    </location>
</feature>
<feature type="transmembrane region" description="Helical" evidence="2">
    <location>
        <begin position="714"/>
        <end position="735"/>
    </location>
</feature>
<feature type="transmembrane region" description="Helical" evidence="2">
    <location>
        <begin position="1741"/>
        <end position="1760"/>
    </location>
</feature>
<reference evidence="3 4" key="1">
    <citation type="submission" date="2016-08" db="EMBL/GenBank/DDBJ databases">
        <title>Genome sequence of Clavibacter michiganensis spp strain CFBP8017.</title>
        <authorList>
            <person name="Thapa S.P."/>
            <person name="Coaker G."/>
            <person name="Jacques M.-A."/>
        </authorList>
    </citation>
    <scope>NUCLEOTIDE SEQUENCE [LARGE SCALE GENOMIC DNA]</scope>
    <source>
        <strain evidence="3">CFBP8017</strain>
    </source>
</reference>
<feature type="transmembrane region" description="Helical" evidence="2">
    <location>
        <begin position="1052"/>
        <end position="1070"/>
    </location>
</feature>
<keyword evidence="2" id="KW-0472">Membrane</keyword>
<feature type="compositionally biased region" description="Basic and acidic residues" evidence="1">
    <location>
        <begin position="397"/>
        <end position="406"/>
    </location>
</feature>
<feature type="transmembrane region" description="Helical" evidence="2">
    <location>
        <begin position="1796"/>
        <end position="1814"/>
    </location>
</feature>
<feature type="transmembrane region" description="Helical" evidence="2">
    <location>
        <begin position="370"/>
        <end position="389"/>
    </location>
</feature>
<feature type="transmembrane region" description="Helical" evidence="2">
    <location>
        <begin position="1448"/>
        <end position="1467"/>
    </location>
</feature>
<feature type="transmembrane region" description="Helical" evidence="2">
    <location>
        <begin position="955"/>
        <end position="973"/>
    </location>
</feature>
<feature type="transmembrane region" description="Helical" evidence="2">
    <location>
        <begin position="311"/>
        <end position="330"/>
    </location>
</feature>
<dbReference type="NCBIfam" id="NF047321">
    <property type="entry name" value="SCO7613_CTERM"/>
    <property type="match status" value="1"/>
</dbReference>
<feature type="region of interest" description="Disordered" evidence="1">
    <location>
        <begin position="122"/>
        <end position="147"/>
    </location>
</feature>
<feature type="region of interest" description="Disordered" evidence="1">
    <location>
        <begin position="394"/>
        <end position="438"/>
    </location>
</feature>
<feature type="transmembrane region" description="Helical" evidence="2">
    <location>
        <begin position="1331"/>
        <end position="1350"/>
    </location>
</feature>
<feature type="transmembrane region" description="Helical" evidence="2">
    <location>
        <begin position="1665"/>
        <end position="1687"/>
    </location>
</feature>
<feature type="transmembrane region" description="Helical" evidence="2">
    <location>
        <begin position="816"/>
        <end position="835"/>
    </location>
</feature>
<feature type="transmembrane region" description="Helical" evidence="2">
    <location>
        <begin position="1076"/>
        <end position="1097"/>
    </location>
</feature>
<feature type="transmembrane region" description="Helical" evidence="2">
    <location>
        <begin position="1307"/>
        <end position="1325"/>
    </location>
</feature>
<feature type="transmembrane region" description="Helical" evidence="2">
    <location>
        <begin position="458"/>
        <end position="476"/>
    </location>
</feature>
<feature type="transmembrane region" description="Helical" evidence="2">
    <location>
        <begin position="755"/>
        <end position="776"/>
    </location>
</feature>
<feature type="transmembrane region" description="Helical" evidence="2">
    <location>
        <begin position="1013"/>
        <end position="1032"/>
    </location>
</feature>
<feature type="transmembrane region" description="Helical" evidence="2">
    <location>
        <begin position="1517"/>
        <end position="1535"/>
    </location>
</feature>
<feature type="transmembrane region" description="Helical" evidence="2">
    <location>
        <begin position="228"/>
        <end position="246"/>
    </location>
</feature>
<feature type="transmembrane region" description="Helical" evidence="2">
    <location>
        <begin position="1479"/>
        <end position="1497"/>
    </location>
</feature>
<dbReference type="RefSeq" id="WP_086517945.1">
    <property type="nucleotide sequence ID" value="NZ_MDJY01000049.1"/>
</dbReference>
<feature type="transmembrane region" description="Helical" evidence="2">
    <location>
        <begin position="524"/>
        <end position="550"/>
    </location>
</feature>
<feature type="transmembrane region" description="Helical" evidence="2">
    <location>
        <begin position="168"/>
        <end position="190"/>
    </location>
</feature>
<feature type="transmembrane region" description="Helical" evidence="2">
    <location>
        <begin position="1592"/>
        <end position="1613"/>
    </location>
</feature>
<feature type="transmembrane region" description="Helical" evidence="2">
    <location>
        <begin position="783"/>
        <end position="804"/>
    </location>
</feature>
<feature type="transmembrane region" description="Helical" evidence="2">
    <location>
        <begin position="580"/>
        <end position="599"/>
    </location>
</feature>
<feature type="transmembrane region" description="Helical" evidence="2">
    <location>
        <begin position="1171"/>
        <end position="1190"/>
    </location>
</feature>
<feature type="transmembrane region" description="Helical" evidence="2">
    <location>
        <begin position="985"/>
        <end position="1007"/>
    </location>
</feature>
<feature type="transmembrane region" description="Helical" evidence="2">
    <location>
        <begin position="1385"/>
        <end position="1403"/>
    </location>
</feature>
<feature type="transmembrane region" description="Helical" evidence="2">
    <location>
        <begin position="686"/>
        <end position="702"/>
    </location>
</feature>
<dbReference type="Proteomes" id="UP000195011">
    <property type="component" value="Unassembled WGS sequence"/>
</dbReference>
<feature type="transmembrane region" description="Helical" evidence="2">
    <location>
        <begin position="1357"/>
        <end position="1373"/>
    </location>
</feature>
<feature type="transmembrane region" description="Helical" evidence="2">
    <location>
        <begin position="1767"/>
        <end position="1784"/>
    </location>
</feature>
<evidence type="ECO:0000256" key="1">
    <source>
        <dbReference type="SAM" id="MobiDB-lite"/>
    </source>
</evidence>
<accession>A0A251YCQ1</accession>
<keyword evidence="2" id="KW-0812">Transmembrane</keyword>
<dbReference type="EMBL" id="MDJY01000049">
    <property type="protein sequence ID" value="OUE21838.1"/>
    <property type="molecule type" value="Genomic_DNA"/>
</dbReference>
<comment type="caution">
    <text evidence="3">The sequence shown here is derived from an EMBL/GenBank/DDBJ whole genome shotgun (WGS) entry which is preliminary data.</text>
</comment>
<feature type="transmembrane region" description="Helical" evidence="2">
    <location>
        <begin position="285"/>
        <end position="305"/>
    </location>
</feature>
<feature type="transmembrane region" description="Helical" evidence="2">
    <location>
        <begin position="606"/>
        <end position="625"/>
    </location>
</feature>
<feature type="transmembrane region" description="Helical" evidence="2">
    <location>
        <begin position="869"/>
        <end position="890"/>
    </location>
</feature>
<feature type="transmembrane region" description="Helical" evidence="2">
    <location>
        <begin position="896"/>
        <end position="916"/>
    </location>
</feature>
<feature type="transmembrane region" description="Helical" evidence="2">
    <location>
        <begin position="923"/>
        <end position="943"/>
    </location>
</feature>
<feature type="transmembrane region" description="Helical" evidence="2">
    <location>
        <begin position="1196"/>
        <end position="1216"/>
    </location>
</feature>
<evidence type="ECO:0000313" key="4">
    <source>
        <dbReference type="Proteomes" id="UP000195011"/>
    </source>
</evidence>
<feature type="transmembrane region" description="Helical" evidence="2">
    <location>
        <begin position="1424"/>
        <end position="1442"/>
    </location>
</feature>
<name>A0A251YCQ1_9MICO</name>
<evidence type="ECO:0000256" key="2">
    <source>
        <dbReference type="SAM" id="Phobius"/>
    </source>
</evidence>
<feature type="transmembrane region" description="Helical" evidence="2">
    <location>
        <begin position="258"/>
        <end position="278"/>
    </location>
</feature>
<feature type="transmembrane region" description="Helical" evidence="2">
    <location>
        <begin position="482"/>
        <end position="503"/>
    </location>
</feature>
<sequence length="1832" mass="180924">MVEDDARGSRIGRRSWPTRADDLLRTDLCPACFSPLGALVCSRCGLDVRAPDAVAVLTASHRVVDAVAERDGLVDAMRRWSDAAARARREADVAASASAIPSSLIGDASVPVRAASAASARDPLMTGSAPPAPPLAGTAPSTAPVVPPAATRRPAAVTAPRRRISVPAVLLAVGVVLLSVAAVFYVVYAFVTYGLVVRAAITAVVTLAALAASGVLSRRRLPGTAEAVGVVGIVLLHLDVWAVRSYDLAGPASSDPFVHFGVGTLVVSAALLALRPLLRIRAAGIAGWAGLPVGVGLVVGAVPSSDAGTRTALALAAASVVALVHAAPRSRGAGLPDALERGLLRVVGVVAAAAAVVAGAVSAIDPDAVPALPLLVAAVASGAHAWALARSGSLADRGGDDQDRDAGPSTVPDGAPPSSVDMVTHAGPVGEAVSPDPVTADDAASATAVVSAGGPLRALAAAVAGVGASAALPVTAVMGGPALLTVCAQLVAAAFVAAVLDVASRRLHDPVVSATARVAAVSSLVVVALAGLPASIAGLGGITSVLVVGLPAWGLSPSADAVAVLGRASDLAGLPGDVRAAALGLVAVWVVAVAAALAGRRVPARRVLLGWAAAAVVVAAIPALGPVAVVSGAYLAASAGALACRLSARSATPREPGRPIPPGGPLLALALAAGSLAWAASWASTGTWWAVTPVVVLLLVAGSRTARLDDTARLATAGAALVGLIAAGALAPSLAEAGAIGRTPLSSPLDAAADPVVLVLLGAAITVLVAGALPGLPGVRRRALLATALLPACLGALVVAVVGADRVGGALTGPPAWSISAQAVLVGGLVMWSVGGLRRAALPSRTPRAEQQIGPLRAPGHTAVRRWRLATAGLVAPSLLLAVVTAGALIDRRAAPHGVVAAAVALLVAVAALLVYRRASRALRIALDVGTVVVASGALLVAVSSDATREGHELLWIPLLVLAATASVLSIAHDGLLLSRSARRAWGWTALATATAALWSSLLARGVTSSEAYWLPIAGALLLLAALLHRAAVRVDEDGAEASGGPRVRRGVVMLTLAGILTAVLPLAVVSRADDVLRPSLLTGICAAVAIAAAAALRRAPSPVRPLPRAVVIGAGTGLLVVGGTHALRLARLVDRDPAVDLQTAVTAAVLVVVGALALRGARDPADARVAGSAWASATALVGVVMIASVGPGEGVVRPLVASVALVAGTGILLLRRSVHRRVLAGSAAVALLGAVVVALLAWRGGSPSSDPAALAVPAIVAVLVAAVGAADRLRAPAVSATPAASEVPIPAVAHTSGRIAGVLPHAADLATGALVVGTVAMAAAVDGAGLPVALLLSGVAVLVASSGPGVRARRHVGWAALVLGSTALWVALGRGRVDAVEAYVLPPAGVLLALAALLHRGLPHRLHRGSAADRAPSSGAAPVLLGALLLAAVPMSVASWTGTPVRALALGSASGVVLLMTAAALRRAAPAPHASTRPLLLATAVASGLAVALVGFGRAVAQLAAGEPATFGRTDLWTLTAAVVLVLAVALLPARESVLARGSGDARHDADAPAIDPAATAADAGPEPGADAAHPTSLPAASLLRTAPRTAVLAALVGAGAVGNVALLRAHAEGLDGVPARSALLVGLVAVLHFSCAPSVVAPADAQPDRDGLRADVTPLRDRILALAALGVGGLVAAVLALTGTAAPVETVTVPIAAALLAVGARRLLGDAIAGSMRHLGPGLLVLLVPPLLADLGPSPAWRIVGLGVVALATVLVGARLRLRAPFLLGALVLLVHALAQLWPWIREASATVPWWAWAGIGGVVLIAVAARYERRIRDVKEVAARVSALR</sequence>
<feature type="transmembrane region" description="Helical" evidence="2">
    <location>
        <begin position="1109"/>
        <end position="1128"/>
    </location>
</feature>
<gene>
    <name evidence="3" type="ORF">BFL36_10790</name>
</gene>
<proteinExistence type="predicted"/>